<dbReference type="PANTHER" id="PTHR40044">
    <property type="entry name" value="INTEGRAL MEMBRANE PROTEIN-RELATED"/>
    <property type="match status" value="1"/>
</dbReference>
<name>A0A6N2YKK7_9CLOT</name>
<evidence type="ECO:0000313" key="2">
    <source>
        <dbReference type="EMBL" id="VYT66356.1"/>
    </source>
</evidence>
<evidence type="ECO:0000256" key="1">
    <source>
        <dbReference type="SAM" id="Phobius"/>
    </source>
</evidence>
<keyword evidence="1" id="KW-0812">Transmembrane</keyword>
<dbReference type="RefSeq" id="WP_156624433.1">
    <property type="nucleotide sequence ID" value="NZ_CACRTO010000005.1"/>
</dbReference>
<dbReference type="EMBL" id="CACRTO010000005">
    <property type="protein sequence ID" value="VYT66356.1"/>
    <property type="molecule type" value="Genomic_DNA"/>
</dbReference>
<gene>
    <name evidence="2" type="primary">queT</name>
    <name evidence="2" type="ORF">CTLFYP3_00378</name>
</gene>
<dbReference type="PANTHER" id="PTHR40044:SF1">
    <property type="entry name" value="INTEGRAL MEMBRANE PROTEIN"/>
    <property type="match status" value="1"/>
</dbReference>
<feature type="transmembrane region" description="Helical" evidence="1">
    <location>
        <begin position="12"/>
        <end position="29"/>
    </location>
</feature>
<protein>
    <submittedName>
        <fullName evidence="2">Queuosine transporter QueT</fullName>
    </submittedName>
</protein>
<feature type="transmembrane region" description="Helical" evidence="1">
    <location>
        <begin position="72"/>
        <end position="90"/>
    </location>
</feature>
<dbReference type="AlphaFoldDB" id="A0A6N2YKK7"/>
<proteinExistence type="predicted"/>
<dbReference type="Pfam" id="PF06177">
    <property type="entry name" value="QueT"/>
    <property type="match status" value="1"/>
</dbReference>
<keyword evidence="1" id="KW-1133">Transmembrane helix</keyword>
<accession>A0A6N2YKK7</accession>
<sequence length="166" mass="18442">MRNNITKKLVKTAVIAAIYTILTIILIPISYGPIQFRISEILVLLAFIDPFYIIGLTLGCLLANIFGGYGPMDMIFGTLATFLSVTSIYLTGRYIKNRKISIVIASLWPTIFNGLIIGWMLNIVAGLPMVLSMLQVALGEFVVVTLVGIPVYKLIENKYKDRLLLQ</sequence>
<feature type="transmembrane region" description="Helical" evidence="1">
    <location>
        <begin position="133"/>
        <end position="155"/>
    </location>
</feature>
<dbReference type="PIRSF" id="PIRSF031501">
    <property type="entry name" value="QueT"/>
    <property type="match status" value="1"/>
</dbReference>
<dbReference type="InterPro" id="IPR010387">
    <property type="entry name" value="QueT"/>
</dbReference>
<keyword evidence="1" id="KW-0472">Membrane</keyword>
<organism evidence="2">
    <name type="scientific">Clostridium tertium</name>
    <dbReference type="NCBI Taxonomy" id="1559"/>
    <lineage>
        <taxon>Bacteria</taxon>
        <taxon>Bacillati</taxon>
        <taxon>Bacillota</taxon>
        <taxon>Clostridia</taxon>
        <taxon>Eubacteriales</taxon>
        <taxon>Clostridiaceae</taxon>
        <taxon>Clostridium</taxon>
    </lineage>
</organism>
<reference evidence="2" key="1">
    <citation type="submission" date="2019-11" db="EMBL/GenBank/DDBJ databases">
        <authorList>
            <person name="Feng L."/>
        </authorList>
    </citation>
    <scope>NUCLEOTIDE SEQUENCE</scope>
    <source>
        <strain evidence="2">CTertiumLFYP3</strain>
    </source>
</reference>
<feature type="transmembrane region" description="Helical" evidence="1">
    <location>
        <begin position="102"/>
        <end position="121"/>
    </location>
</feature>
<dbReference type="Gene3D" id="1.10.1760.20">
    <property type="match status" value="1"/>
</dbReference>
<feature type="transmembrane region" description="Helical" evidence="1">
    <location>
        <begin position="41"/>
        <end position="66"/>
    </location>
</feature>